<dbReference type="RefSeq" id="WP_121144730.1">
    <property type="nucleotide sequence ID" value="NZ_RBWY01000001.1"/>
</dbReference>
<dbReference type="Proteomes" id="UP000278542">
    <property type="component" value="Unassembled WGS sequence"/>
</dbReference>
<gene>
    <name evidence="2" type="ORF">DES39_1110</name>
</gene>
<dbReference type="EMBL" id="RBWY01000001">
    <property type="protein sequence ID" value="RKS87862.1"/>
    <property type="molecule type" value="Genomic_DNA"/>
</dbReference>
<keyword evidence="3" id="KW-1185">Reference proteome</keyword>
<keyword evidence="1" id="KW-0802">TPR repeat</keyword>
<dbReference type="SUPFAM" id="SSF48452">
    <property type="entry name" value="TPR-like"/>
    <property type="match status" value="1"/>
</dbReference>
<name>A0A495RJZ4_9GAMM</name>
<feature type="repeat" description="TPR" evidence="1">
    <location>
        <begin position="92"/>
        <end position="125"/>
    </location>
</feature>
<evidence type="ECO:0000313" key="2">
    <source>
        <dbReference type="EMBL" id="RKS87862.1"/>
    </source>
</evidence>
<sequence length="414" mass="47729">MKIKYVMIMFIFCLISGCQNSSFKQNIDEEQKIYIHQTTKNYGGLIELYKNRLQKEDTQDTRYKLAQAYYLSNDFDSARRSLAPVIASTQNDNILVLYGHIQSKLGHYQEALDALETVLTMNPKNGEAYNLQGIVLIKLKKYDAARYAFTQARDLFYDENKVVNNLAMLSILNKEYDDAYNQLNILYNKGYRNTTLLHNLLYTLVKLNRIQLAKQFCEEYKLSNKPIILIEELKQIDPIDIVKFNEIVPKQEQNQKQYSFEKITENKGLKTLTSSGKSVIKPTVIPVSNSKVKNPNQTNELVIVRSGEHKGFGRISFESRKRLEQDDYVITQLSPTEFSIEIKNIALPSGGAEYISRRILNSNRDFAKAVITVNMDGTLIIKLKTKRDSSFKHFYAGVDSKRNTHILAIDFYSK</sequence>
<dbReference type="InterPro" id="IPR011990">
    <property type="entry name" value="TPR-like_helical_dom_sf"/>
</dbReference>
<dbReference type="Pfam" id="PF12895">
    <property type="entry name" value="ANAPC3"/>
    <property type="match status" value="1"/>
</dbReference>
<dbReference type="PROSITE" id="PS51257">
    <property type="entry name" value="PROKAR_LIPOPROTEIN"/>
    <property type="match status" value="1"/>
</dbReference>
<dbReference type="SMART" id="SM00028">
    <property type="entry name" value="TPR"/>
    <property type="match status" value="2"/>
</dbReference>
<protein>
    <submittedName>
        <fullName evidence="2">Tight adherence protein D</fullName>
    </submittedName>
</protein>
<dbReference type="AlphaFoldDB" id="A0A495RJZ4"/>
<evidence type="ECO:0000313" key="3">
    <source>
        <dbReference type="Proteomes" id="UP000278542"/>
    </source>
</evidence>
<dbReference type="PROSITE" id="PS50005">
    <property type="entry name" value="TPR"/>
    <property type="match status" value="1"/>
</dbReference>
<reference evidence="2 3" key="1">
    <citation type="submission" date="2018-10" db="EMBL/GenBank/DDBJ databases">
        <title>Genomic Encyclopedia of Type Strains, Phase IV (KMG-IV): sequencing the most valuable type-strain genomes for metagenomic binning, comparative biology and taxonomic classification.</title>
        <authorList>
            <person name="Goeker M."/>
        </authorList>
    </citation>
    <scope>NUCLEOTIDE SEQUENCE [LARGE SCALE GENOMIC DNA]</scope>
    <source>
        <strain evidence="2 3">DSM 22228</strain>
    </source>
</reference>
<evidence type="ECO:0000256" key="1">
    <source>
        <dbReference type="PROSITE-ProRule" id="PRU00339"/>
    </source>
</evidence>
<dbReference type="InterPro" id="IPR019734">
    <property type="entry name" value="TPR_rpt"/>
</dbReference>
<comment type="caution">
    <text evidence="2">The sequence shown here is derived from an EMBL/GenBank/DDBJ whole genome shotgun (WGS) entry which is preliminary data.</text>
</comment>
<proteinExistence type="predicted"/>
<dbReference type="Gene3D" id="1.25.40.10">
    <property type="entry name" value="Tetratricopeptide repeat domain"/>
    <property type="match status" value="1"/>
</dbReference>
<organism evidence="2 3">
    <name type="scientific">Orbus hercynius</name>
    <dbReference type="NCBI Taxonomy" id="593135"/>
    <lineage>
        <taxon>Bacteria</taxon>
        <taxon>Pseudomonadati</taxon>
        <taxon>Pseudomonadota</taxon>
        <taxon>Gammaproteobacteria</taxon>
        <taxon>Orbales</taxon>
        <taxon>Orbaceae</taxon>
        <taxon>Orbus</taxon>
    </lineage>
</organism>
<dbReference type="OrthoDB" id="6480168at2"/>
<accession>A0A495RJZ4</accession>